<dbReference type="Pfam" id="PF20706">
    <property type="entry name" value="GT4-conflict"/>
    <property type="match status" value="1"/>
</dbReference>
<reference evidence="1 2" key="1">
    <citation type="submission" date="2024-05" db="EMBL/GenBank/DDBJ databases">
        <authorList>
            <person name="Liu Q."/>
            <person name="Xin Y.-H."/>
        </authorList>
    </citation>
    <scope>NUCLEOTIDE SEQUENCE [LARGE SCALE GENOMIC DNA]</scope>
    <source>
        <strain evidence="1 2">CGMCC 1.10181</strain>
    </source>
</reference>
<gene>
    <name evidence="1" type="ORF">ABC974_06410</name>
</gene>
<dbReference type="PANTHER" id="PTHR46656">
    <property type="entry name" value="PUTATIVE-RELATED"/>
    <property type="match status" value="1"/>
</dbReference>
<dbReference type="Proteomes" id="UP001419910">
    <property type="component" value="Unassembled WGS sequence"/>
</dbReference>
<dbReference type="RefSeq" id="WP_343891905.1">
    <property type="nucleotide sequence ID" value="NZ_BAAAEH010000047.1"/>
</dbReference>
<keyword evidence="2" id="KW-1185">Reference proteome</keyword>
<evidence type="ECO:0000313" key="1">
    <source>
        <dbReference type="EMBL" id="MEN2789251.1"/>
    </source>
</evidence>
<dbReference type="EC" id="2.4.-.-" evidence="1"/>
<evidence type="ECO:0000313" key="2">
    <source>
        <dbReference type="Proteomes" id="UP001419910"/>
    </source>
</evidence>
<dbReference type="EMBL" id="JBDIME010000003">
    <property type="protein sequence ID" value="MEN2789251.1"/>
    <property type="molecule type" value="Genomic_DNA"/>
</dbReference>
<dbReference type="Gene3D" id="3.40.50.2000">
    <property type="entry name" value="Glycogen Phosphorylase B"/>
    <property type="match status" value="1"/>
</dbReference>
<keyword evidence="1" id="KW-0808">Transferase</keyword>
<accession>A0ABU9Y0B2</accession>
<comment type="caution">
    <text evidence="1">The sequence shown here is derived from an EMBL/GenBank/DDBJ whole genome shotgun (WGS) entry which is preliminary data.</text>
</comment>
<name>A0ABU9Y0B2_9SPHN</name>
<protein>
    <submittedName>
        <fullName evidence="1">Glycosyltransferase</fullName>
        <ecNumber evidence="1">2.4.-.-</ecNumber>
    </submittedName>
</protein>
<proteinExistence type="predicted"/>
<dbReference type="CDD" id="cd01635">
    <property type="entry name" value="Glycosyltransferase_GTB-type"/>
    <property type="match status" value="1"/>
</dbReference>
<dbReference type="GO" id="GO:0016757">
    <property type="term" value="F:glycosyltransferase activity"/>
    <property type="evidence" value="ECO:0007669"/>
    <property type="project" value="UniProtKB-KW"/>
</dbReference>
<sequence>MNDQTPFDDASRRRSLQKFDSPLMRGFRKTVWRRLPVALRARLLAMIARFSGGPLPIDAAADDPVCVAGILSTATGIGEGARLSGRALVALGYRVRSFDIDEVFGAEPGHDRAPPLERGAGTVLLHFNPDHLTPLLMLLSRSQLRGKRLIGYWAWELARIPDLWISALDQVDEVWTPSDFVSDAVRRHTSKPVRTVPHPVVQGRRGTPRRAHFGLGNQFVALTMFSFASSFQRKNPIAAVRAFKQAFGNAADRLLIVKVSQAHESPEEMALLLAEIGDAPNIRVEQKMLSDEERLDLIASADVLLSLHRSEGFGLVMAEAMAAGVAVVATNWSGNLDFMDETSALLVPFRMIAVADCRGVYDGREQWADPDVAAAAAHLQGLAANPAGYEDMRRAARVMVEERLGLDGFREAVLGPLGPPRRRAVSGISTLLPVRAADFVQGGAA</sequence>
<keyword evidence="1" id="KW-0328">Glycosyltransferase</keyword>
<organism evidence="1 2">
    <name type="scientific">Sphingomonas oligophenolica</name>
    <dbReference type="NCBI Taxonomy" id="301154"/>
    <lineage>
        <taxon>Bacteria</taxon>
        <taxon>Pseudomonadati</taxon>
        <taxon>Pseudomonadota</taxon>
        <taxon>Alphaproteobacteria</taxon>
        <taxon>Sphingomonadales</taxon>
        <taxon>Sphingomonadaceae</taxon>
        <taxon>Sphingomonas</taxon>
    </lineage>
</organism>
<dbReference type="SUPFAM" id="SSF53756">
    <property type="entry name" value="UDP-Glycosyltransferase/glycogen phosphorylase"/>
    <property type="match status" value="1"/>
</dbReference>
<dbReference type="PANTHER" id="PTHR46656:SF3">
    <property type="entry name" value="PUTATIVE-RELATED"/>
    <property type="match status" value="1"/>
</dbReference>